<evidence type="ECO:0000313" key="1">
    <source>
        <dbReference type="EMBL" id="UVI33291.1"/>
    </source>
</evidence>
<gene>
    <name evidence="1" type="ORF">L1F29_16230</name>
</gene>
<keyword evidence="2" id="KW-1185">Reference proteome</keyword>
<evidence type="ECO:0000313" key="2">
    <source>
        <dbReference type="Proteomes" id="UP001057877"/>
    </source>
</evidence>
<dbReference type="RefSeq" id="WP_258389344.1">
    <property type="nucleotide sequence ID" value="NZ_CP091430.1"/>
</dbReference>
<protein>
    <submittedName>
        <fullName evidence="1">Spore gernimation protein GerPD</fullName>
    </submittedName>
</protein>
<dbReference type="EMBL" id="CP091430">
    <property type="protein sequence ID" value="UVI33291.1"/>
    <property type="molecule type" value="Genomic_DNA"/>
</dbReference>
<sequence>MEYTVINGELEVDCVKMTFLSTASTFMVGDIETISLFSAFEGPPEKLIVGVTIPIAAPVIPTIE</sequence>
<name>A0ABY5SH12_9BACL</name>
<accession>A0ABY5SH12</accession>
<reference evidence="1" key="1">
    <citation type="submission" date="2022-01" db="EMBL/GenBank/DDBJ databases">
        <title>Paenibacillus spongiae sp. nov., isolated from marine sponge.</title>
        <authorList>
            <person name="Li Z."/>
            <person name="Zhang M."/>
        </authorList>
    </citation>
    <scope>NUCLEOTIDE SEQUENCE</scope>
    <source>
        <strain evidence="1">PHS-Z3</strain>
    </source>
</reference>
<organism evidence="1 2">
    <name type="scientific">Paenibacillus spongiae</name>
    <dbReference type="NCBI Taxonomy" id="2909671"/>
    <lineage>
        <taxon>Bacteria</taxon>
        <taxon>Bacillati</taxon>
        <taxon>Bacillota</taxon>
        <taxon>Bacilli</taxon>
        <taxon>Bacillales</taxon>
        <taxon>Paenibacillaceae</taxon>
        <taxon>Paenibacillus</taxon>
    </lineage>
</organism>
<proteinExistence type="predicted"/>
<dbReference type="Proteomes" id="UP001057877">
    <property type="component" value="Chromosome"/>
</dbReference>